<name>A0A6P6XWU5_DERPT</name>
<dbReference type="OMA" id="ECNFDGD"/>
<evidence type="ECO:0000313" key="1">
    <source>
        <dbReference type="Proteomes" id="UP000515146"/>
    </source>
</evidence>
<protein>
    <submittedName>
        <fullName evidence="2">Uncharacterized protein LOC113792142</fullName>
    </submittedName>
</protein>
<dbReference type="InParanoid" id="A0A6P6XWU5"/>
<dbReference type="GeneID" id="113792142"/>
<dbReference type="RefSeq" id="XP_027197847.1">
    <property type="nucleotide sequence ID" value="XM_027342046.1"/>
</dbReference>
<dbReference type="AlphaFoldDB" id="A0A6P6XWU5"/>
<dbReference type="OrthoDB" id="6494972at2759"/>
<dbReference type="Proteomes" id="UP000515146">
    <property type="component" value="Unplaced"/>
</dbReference>
<reference evidence="2" key="1">
    <citation type="submission" date="2025-08" db="UniProtKB">
        <authorList>
            <consortium name="RefSeq"/>
        </authorList>
    </citation>
    <scope>IDENTIFICATION</scope>
    <source>
        <strain evidence="2">Airmid</strain>
    </source>
</reference>
<proteinExistence type="predicted"/>
<organism evidence="1 2">
    <name type="scientific">Dermatophagoides pteronyssinus</name>
    <name type="common">European house dust mite</name>
    <dbReference type="NCBI Taxonomy" id="6956"/>
    <lineage>
        <taxon>Eukaryota</taxon>
        <taxon>Metazoa</taxon>
        <taxon>Ecdysozoa</taxon>
        <taxon>Arthropoda</taxon>
        <taxon>Chelicerata</taxon>
        <taxon>Arachnida</taxon>
        <taxon>Acari</taxon>
        <taxon>Acariformes</taxon>
        <taxon>Sarcoptiformes</taxon>
        <taxon>Astigmata</taxon>
        <taxon>Psoroptidia</taxon>
        <taxon>Analgoidea</taxon>
        <taxon>Pyroglyphidae</taxon>
        <taxon>Dermatophagoidinae</taxon>
        <taxon>Dermatophagoides</taxon>
    </lineage>
</organism>
<keyword evidence="1" id="KW-1185">Reference proteome</keyword>
<evidence type="ECO:0000313" key="2">
    <source>
        <dbReference type="RefSeq" id="XP_027197847.1"/>
    </source>
</evidence>
<sequence>MDELVDELSGTTIDEEPRKGGQQKLKNTKPVNRYASIINRSKLLILSDSESNDDEIFEKQCSSKYPRFSKQRNPSWKAKEHSKIIPKRKRNSGSSLEVQSGNTLISSLLAESLIKDKARKKIDPMMDVDKYSSSDLSDDCPTESNFDGDDEQSDFYDCSLENQSRHHHHHHRHHSQIKQKLEFKMPKPVNPFSVDFAETHSPNNHWKRRRAMH</sequence>
<gene>
    <name evidence="2" type="primary">LOC113792142</name>
</gene>
<accession>A0A6P6XWU5</accession>
<dbReference type="KEGG" id="dpte:113792142"/>